<sequence>MDSYSRRVAFLKVVLPLAALAILSTLFLLSQSADPNATIPFSDAEIAERIRDQQITEPRFAGSTERGDEVSLSADKAVPGTDDEPGAAQNLRGEIRLASGGVITLEAASGWVNLRRDLAEFRGTVTITTDTGYQLVTDRLETAIKRIDATAPGPVAGNGPLGELDAGAMRIMSPDNDPGATHLVFLNGVKLVYDPQSTER</sequence>
<proteinExistence type="predicted"/>
<organism evidence="2 3">
    <name type="scientific">Marinibacterium profundimaris</name>
    <dbReference type="NCBI Taxonomy" id="1679460"/>
    <lineage>
        <taxon>Bacteria</taxon>
        <taxon>Pseudomonadati</taxon>
        <taxon>Pseudomonadota</taxon>
        <taxon>Alphaproteobacteria</taxon>
        <taxon>Rhodobacterales</taxon>
        <taxon>Paracoccaceae</taxon>
        <taxon>Marinibacterium</taxon>
    </lineage>
</organism>
<dbReference type="OrthoDB" id="7871110at2"/>
<dbReference type="AlphaFoldDB" id="A0A225NRL7"/>
<dbReference type="EMBL" id="AQQR01000002">
    <property type="protein sequence ID" value="OWU75727.1"/>
    <property type="molecule type" value="Genomic_DNA"/>
</dbReference>
<feature type="region of interest" description="Disordered" evidence="1">
    <location>
        <begin position="56"/>
        <end position="87"/>
    </location>
</feature>
<accession>A0A225NRL7</accession>
<name>A0A225NRL7_9RHOB</name>
<evidence type="ECO:0000256" key="1">
    <source>
        <dbReference type="SAM" id="MobiDB-lite"/>
    </source>
</evidence>
<gene>
    <name evidence="2" type="ORF">ATO3_05865</name>
</gene>
<protein>
    <recommendedName>
        <fullName evidence="4">Lipopolysaccharide export system protein LptC</fullName>
    </recommendedName>
</protein>
<reference evidence="2 3" key="1">
    <citation type="submission" date="2013-04" db="EMBL/GenBank/DDBJ databases">
        <title>Oceanicola sp. 22II1-22F33 Genome Sequencing.</title>
        <authorList>
            <person name="Lai Q."/>
            <person name="Li G."/>
            <person name="Shao Z."/>
        </authorList>
    </citation>
    <scope>NUCLEOTIDE SEQUENCE [LARGE SCALE GENOMIC DNA]</scope>
    <source>
        <strain evidence="2 3">22II1-22F33</strain>
    </source>
</reference>
<dbReference type="RefSeq" id="WP_088648897.1">
    <property type="nucleotide sequence ID" value="NZ_AQQR01000002.1"/>
</dbReference>
<evidence type="ECO:0000313" key="3">
    <source>
        <dbReference type="Proteomes" id="UP000215377"/>
    </source>
</evidence>
<evidence type="ECO:0008006" key="4">
    <source>
        <dbReference type="Google" id="ProtNLM"/>
    </source>
</evidence>
<dbReference type="Proteomes" id="UP000215377">
    <property type="component" value="Unassembled WGS sequence"/>
</dbReference>
<comment type="caution">
    <text evidence="2">The sequence shown here is derived from an EMBL/GenBank/DDBJ whole genome shotgun (WGS) entry which is preliminary data.</text>
</comment>
<keyword evidence="3" id="KW-1185">Reference proteome</keyword>
<evidence type="ECO:0000313" key="2">
    <source>
        <dbReference type="EMBL" id="OWU75727.1"/>
    </source>
</evidence>